<dbReference type="GO" id="GO:0005737">
    <property type="term" value="C:cytoplasm"/>
    <property type="evidence" value="ECO:0007669"/>
    <property type="project" value="TreeGrafter"/>
</dbReference>
<proteinExistence type="inferred from homology"/>
<dbReference type="InParanoid" id="A0A7M7G3Z5"/>
<dbReference type="GO" id="GO:0046872">
    <property type="term" value="F:metal ion binding"/>
    <property type="evidence" value="ECO:0007669"/>
    <property type="project" value="UniProtKB-KW"/>
</dbReference>
<dbReference type="InterPro" id="IPR017850">
    <property type="entry name" value="Alkaline_phosphatase_core_sf"/>
</dbReference>
<protein>
    <recommendedName>
        <fullName evidence="8">Sulfatase N-terminal domain-containing protein</fullName>
    </recommendedName>
</protein>
<keyword evidence="5" id="KW-0378">Hydrolase</keyword>
<evidence type="ECO:0000256" key="1">
    <source>
        <dbReference type="ARBA" id="ARBA00001913"/>
    </source>
</evidence>
<dbReference type="Proteomes" id="UP000002358">
    <property type="component" value="Chromosome 3"/>
</dbReference>
<keyword evidence="10" id="KW-1185">Reference proteome</keyword>
<evidence type="ECO:0000256" key="2">
    <source>
        <dbReference type="ARBA" id="ARBA00008779"/>
    </source>
</evidence>
<dbReference type="SUPFAM" id="SSF53649">
    <property type="entry name" value="Alkaline phosphatase-like"/>
    <property type="match status" value="1"/>
</dbReference>
<dbReference type="GeneID" id="100119376"/>
<feature type="domain" description="Sulfatase N-terminal" evidence="8">
    <location>
        <begin position="44"/>
        <end position="410"/>
    </location>
</feature>
<evidence type="ECO:0000313" key="9">
    <source>
        <dbReference type="EnsemblMetazoa" id="XP_001603163"/>
    </source>
</evidence>
<name>A0A7M7G3Z5_NASVI</name>
<dbReference type="CDD" id="cd16030">
    <property type="entry name" value="iduronate-2-sulfatase"/>
    <property type="match status" value="1"/>
</dbReference>
<evidence type="ECO:0000256" key="4">
    <source>
        <dbReference type="ARBA" id="ARBA00022729"/>
    </source>
</evidence>
<dbReference type="InterPro" id="IPR000917">
    <property type="entry name" value="Sulfatase_N"/>
</dbReference>
<evidence type="ECO:0000256" key="7">
    <source>
        <dbReference type="SAM" id="Phobius"/>
    </source>
</evidence>
<evidence type="ECO:0000256" key="3">
    <source>
        <dbReference type="ARBA" id="ARBA00022723"/>
    </source>
</evidence>
<evidence type="ECO:0000313" key="10">
    <source>
        <dbReference type="Proteomes" id="UP000002358"/>
    </source>
</evidence>
<keyword evidence="6" id="KW-0106">Calcium</keyword>
<dbReference type="RefSeq" id="XP_001603163.2">
    <property type="nucleotide sequence ID" value="XM_001603113.6"/>
</dbReference>
<keyword evidence="7" id="KW-1133">Transmembrane helix</keyword>
<keyword evidence="4" id="KW-0732">Signal</keyword>
<keyword evidence="7" id="KW-0812">Transmembrane</keyword>
<comment type="cofactor">
    <cofactor evidence="1">
        <name>Ca(2+)</name>
        <dbReference type="ChEBI" id="CHEBI:29108"/>
    </cofactor>
</comment>
<evidence type="ECO:0000259" key="8">
    <source>
        <dbReference type="Pfam" id="PF00884"/>
    </source>
</evidence>
<dbReference type="Gene3D" id="3.40.720.10">
    <property type="entry name" value="Alkaline Phosphatase, subunit A"/>
    <property type="match status" value="1"/>
</dbReference>
<keyword evidence="7" id="KW-0472">Membrane</keyword>
<dbReference type="GO" id="GO:0004423">
    <property type="term" value="F:iduronate-2-sulfatase activity"/>
    <property type="evidence" value="ECO:0007669"/>
    <property type="project" value="InterPro"/>
</dbReference>
<dbReference type="OrthoDB" id="96314at2759"/>
<dbReference type="SMR" id="A0A7M7G3Z5"/>
<reference evidence="9" key="1">
    <citation type="submission" date="2021-01" db="UniProtKB">
        <authorList>
            <consortium name="EnsemblMetazoa"/>
        </authorList>
    </citation>
    <scope>IDENTIFICATION</scope>
</reference>
<dbReference type="InterPro" id="IPR035874">
    <property type="entry name" value="IDS"/>
</dbReference>
<dbReference type="Pfam" id="PF00884">
    <property type="entry name" value="Sulfatase"/>
    <property type="match status" value="1"/>
</dbReference>
<evidence type="ECO:0000256" key="6">
    <source>
        <dbReference type="ARBA" id="ARBA00022837"/>
    </source>
</evidence>
<dbReference type="PANTHER" id="PTHR45953:SF1">
    <property type="entry name" value="IDURONATE 2-SULFATASE"/>
    <property type="match status" value="1"/>
</dbReference>
<keyword evidence="3" id="KW-0479">Metal-binding</keyword>
<sequence length="552" mass="62878">MLRNTTTDDDTNVTRNTNIKQKMPLTAILFLITSLSITSASNLNVLLVIVDDLRPALGCYNDPKAFTPNMDRLAERSVLFDKAYAQQALCAPSRNSLLTSRRPDTLGLYDFYSYWRKVAGNFTTLPQHFKSNGYTTASLGKVFHPGASSNGNDDSPYSWSEKPFHPQTDRYKDAPVCGTRSSSPASNLVCPVRVSSMPNSTLPDIETLNAAKAFLSGNRREPFFLAVGFQKPHIPLKYPRRFLKYHPLTKFSVPKNYEWPLNVSSVAYNPWTDLRRRSDVEKLGLECPWEKIPQDYGRRIIQSYYAAVTYVDDLVGDLLNELERLHLMNHTVVILTSDHGWSLGEHAEWAKYSNYEVALRVPLLISIPNITFRVNDKFESSDYCRLQSMIVQEPVELLDIFPTVAELANVKISTCPNEISHSRISDLCTEGSSLVPLIKAALTCKSVPWKIGAISQYPRPGLQPSCKPSSDEPRLREIRIMGYTLRTLRYRYTAWVGFSPITKTPDWREIFAEEMYDHKIDQEENINVAYSKRFEREKSELKQTLMTGRTAR</sequence>
<dbReference type="EnsemblMetazoa" id="XM_001603113">
    <property type="protein sequence ID" value="XP_001603163"/>
    <property type="gene ID" value="LOC100119376"/>
</dbReference>
<dbReference type="CTD" id="3423"/>
<accession>A0A7M7G3Z5</accession>
<evidence type="ECO:0000256" key="5">
    <source>
        <dbReference type="ARBA" id="ARBA00022801"/>
    </source>
</evidence>
<dbReference type="KEGG" id="nvi:100119376"/>
<dbReference type="PANTHER" id="PTHR45953">
    <property type="entry name" value="IDURONATE 2-SULFATASE"/>
    <property type="match status" value="1"/>
</dbReference>
<feature type="transmembrane region" description="Helical" evidence="7">
    <location>
        <begin position="25"/>
        <end position="50"/>
    </location>
</feature>
<organism evidence="9 10">
    <name type="scientific">Nasonia vitripennis</name>
    <name type="common">Parasitic wasp</name>
    <dbReference type="NCBI Taxonomy" id="7425"/>
    <lineage>
        <taxon>Eukaryota</taxon>
        <taxon>Metazoa</taxon>
        <taxon>Ecdysozoa</taxon>
        <taxon>Arthropoda</taxon>
        <taxon>Hexapoda</taxon>
        <taxon>Insecta</taxon>
        <taxon>Pterygota</taxon>
        <taxon>Neoptera</taxon>
        <taxon>Endopterygota</taxon>
        <taxon>Hymenoptera</taxon>
        <taxon>Apocrita</taxon>
        <taxon>Proctotrupomorpha</taxon>
        <taxon>Chalcidoidea</taxon>
        <taxon>Pteromalidae</taxon>
        <taxon>Pteromalinae</taxon>
        <taxon>Nasonia</taxon>
    </lineage>
</organism>
<dbReference type="AlphaFoldDB" id="A0A7M7G3Z5"/>
<dbReference type="FunCoup" id="A0A7M7G3Z5">
    <property type="interactions" value="310"/>
</dbReference>
<comment type="similarity">
    <text evidence="2">Belongs to the sulfatase family.</text>
</comment>